<comment type="caution">
    <text evidence="2">The sequence shown here is derived from an EMBL/GenBank/DDBJ whole genome shotgun (WGS) entry which is preliminary data.</text>
</comment>
<sequence>MPAPASTPSMSTKQGFVPNEEPTAKAVPAVTLSLDQVRKILLADKKLDEQSRKVLDKCTVTTRCLKPGPTVDAMHTGRPQQVVLIQTLDPFVFGAFLIAPEPSPPRRVWSIAAQQLKINAGRQGELIVQSEIFDLDDKPCCPSGTRVEVYRWLGGQMTKVSSQDQKGD</sequence>
<organism evidence="2 3">
    <name type="scientific">Kribbella orskensis</name>
    <dbReference type="NCBI Taxonomy" id="2512216"/>
    <lineage>
        <taxon>Bacteria</taxon>
        <taxon>Bacillati</taxon>
        <taxon>Actinomycetota</taxon>
        <taxon>Actinomycetes</taxon>
        <taxon>Propionibacteriales</taxon>
        <taxon>Kribbellaceae</taxon>
        <taxon>Kribbella</taxon>
    </lineage>
</organism>
<dbReference type="EMBL" id="SLWM01000001">
    <property type="protein sequence ID" value="TCO31712.1"/>
    <property type="molecule type" value="Genomic_DNA"/>
</dbReference>
<gene>
    <name evidence="2" type="ORF">EV644_101354</name>
</gene>
<feature type="region of interest" description="Disordered" evidence="1">
    <location>
        <begin position="1"/>
        <end position="22"/>
    </location>
</feature>
<evidence type="ECO:0000313" key="2">
    <source>
        <dbReference type="EMBL" id="TCO31712.1"/>
    </source>
</evidence>
<evidence type="ECO:0000256" key="1">
    <source>
        <dbReference type="SAM" id="MobiDB-lite"/>
    </source>
</evidence>
<keyword evidence="3" id="KW-1185">Reference proteome</keyword>
<accession>A0ABY2BUP0</accession>
<dbReference type="Proteomes" id="UP000295818">
    <property type="component" value="Unassembled WGS sequence"/>
</dbReference>
<reference evidence="2 3" key="1">
    <citation type="journal article" date="2015" name="Stand. Genomic Sci.">
        <title>Genomic Encyclopedia of Bacterial and Archaeal Type Strains, Phase III: the genomes of soil and plant-associated and newly described type strains.</title>
        <authorList>
            <person name="Whitman W.B."/>
            <person name="Woyke T."/>
            <person name="Klenk H.P."/>
            <person name="Zhou Y."/>
            <person name="Lilburn T.G."/>
            <person name="Beck B.J."/>
            <person name="De Vos P."/>
            <person name="Vandamme P."/>
            <person name="Eisen J.A."/>
            <person name="Garrity G."/>
            <person name="Hugenholtz P."/>
            <person name="Kyrpides N.C."/>
        </authorList>
    </citation>
    <scope>NUCLEOTIDE SEQUENCE [LARGE SCALE GENOMIC DNA]</scope>
    <source>
        <strain evidence="2 3">VKM Ac-2538</strain>
    </source>
</reference>
<proteinExistence type="predicted"/>
<feature type="compositionally biased region" description="Polar residues" evidence="1">
    <location>
        <begin position="1"/>
        <end position="14"/>
    </location>
</feature>
<evidence type="ECO:0000313" key="3">
    <source>
        <dbReference type="Proteomes" id="UP000295818"/>
    </source>
</evidence>
<name>A0ABY2BUP0_9ACTN</name>
<protein>
    <submittedName>
        <fullName evidence="2">Uncharacterized protein</fullName>
    </submittedName>
</protein>